<gene>
    <name evidence="3" type="ORF">A2785_03155</name>
</gene>
<dbReference type="Proteomes" id="UP000179069">
    <property type="component" value="Unassembled WGS sequence"/>
</dbReference>
<dbReference type="Pfam" id="PF03808">
    <property type="entry name" value="Glyco_tran_WecG"/>
    <property type="match status" value="1"/>
</dbReference>
<evidence type="ECO:0000256" key="2">
    <source>
        <dbReference type="ARBA" id="ARBA00022679"/>
    </source>
</evidence>
<dbReference type="AlphaFoldDB" id="A0A1G1VMJ8"/>
<evidence type="ECO:0000313" key="4">
    <source>
        <dbReference type="Proteomes" id="UP000179069"/>
    </source>
</evidence>
<evidence type="ECO:0000313" key="3">
    <source>
        <dbReference type="EMBL" id="OGY16564.1"/>
    </source>
</evidence>
<dbReference type="PANTHER" id="PTHR34136">
    <property type="match status" value="1"/>
</dbReference>
<dbReference type="NCBIfam" id="TIGR00696">
    <property type="entry name" value="wecG_tagA_cpsF"/>
    <property type="match status" value="1"/>
</dbReference>
<comment type="caution">
    <text evidence="3">The sequence shown here is derived from an EMBL/GenBank/DDBJ whole genome shotgun (WGS) entry which is preliminary data.</text>
</comment>
<keyword evidence="1" id="KW-0328">Glycosyltransferase</keyword>
<name>A0A1G1VMJ8_9BACT</name>
<sequence>MNRNDDFRKVLILGVSITAATKAEVLAWIEECVGMKHKIMVVTPNPEQIMLAQKDGSFREILNQASLALCDGEGLRWAARFLEVQPPIPERVTGEDVMNALLERAQTKGWRVMLMGGRGDTAFRAAEIIQNLKLKMKNYSSKFKIKGIEGMKDIQHSNPGENRRVIREINTFRPDLLFVAFGAPWQEKWLAQNFEKLDIQVGMVVGGALDMIVNPSLRPPDFMTSFGLDWMYRLLRQPWRLWRQIALLRFILLAVKTRLLRCIPSV</sequence>
<keyword evidence="2" id="KW-0808">Transferase</keyword>
<dbReference type="GO" id="GO:0016758">
    <property type="term" value="F:hexosyltransferase activity"/>
    <property type="evidence" value="ECO:0007669"/>
    <property type="project" value="TreeGrafter"/>
</dbReference>
<accession>A0A1G1VMJ8</accession>
<dbReference type="InterPro" id="IPR004629">
    <property type="entry name" value="WecG_TagA_CpsF"/>
</dbReference>
<dbReference type="EMBL" id="MHCI01000014">
    <property type="protein sequence ID" value="OGY16564.1"/>
    <property type="molecule type" value="Genomic_DNA"/>
</dbReference>
<protein>
    <submittedName>
        <fullName evidence="3">Uncharacterized protein</fullName>
    </submittedName>
</protein>
<dbReference type="PANTHER" id="PTHR34136:SF1">
    <property type="entry name" value="UDP-N-ACETYL-D-MANNOSAMINURONIC ACID TRANSFERASE"/>
    <property type="match status" value="1"/>
</dbReference>
<proteinExistence type="predicted"/>
<organism evidence="3 4">
    <name type="scientific">Candidatus Chisholmbacteria bacterium RIFCSPHIGHO2_01_FULL_49_18</name>
    <dbReference type="NCBI Taxonomy" id="1797590"/>
    <lineage>
        <taxon>Bacteria</taxon>
        <taxon>Candidatus Chisholmiibacteriota</taxon>
    </lineage>
</organism>
<reference evidence="3 4" key="1">
    <citation type="journal article" date="2016" name="Nat. Commun.">
        <title>Thousands of microbial genomes shed light on interconnected biogeochemical processes in an aquifer system.</title>
        <authorList>
            <person name="Anantharaman K."/>
            <person name="Brown C.T."/>
            <person name="Hug L.A."/>
            <person name="Sharon I."/>
            <person name="Castelle C.J."/>
            <person name="Probst A.J."/>
            <person name="Thomas B.C."/>
            <person name="Singh A."/>
            <person name="Wilkins M.J."/>
            <person name="Karaoz U."/>
            <person name="Brodie E.L."/>
            <person name="Williams K.H."/>
            <person name="Hubbard S.S."/>
            <person name="Banfield J.F."/>
        </authorList>
    </citation>
    <scope>NUCLEOTIDE SEQUENCE [LARGE SCALE GENOMIC DNA]</scope>
</reference>
<evidence type="ECO:0000256" key="1">
    <source>
        <dbReference type="ARBA" id="ARBA00022676"/>
    </source>
</evidence>
<dbReference type="CDD" id="cd06533">
    <property type="entry name" value="Glyco_transf_WecG_TagA"/>
    <property type="match status" value="1"/>
</dbReference>